<dbReference type="EMBL" id="AWUE01023260">
    <property type="protein sequence ID" value="OMO54412.1"/>
    <property type="molecule type" value="Genomic_DNA"/>
</dbReference>
<evidence type="ECO:0000313" key="3">
    <source>
        <dbReference type="Proteomes" id="UP000187203"/>
    </source>
</evidence>
<keyword evidence="1" id="KW-0472">Membrane</keyword>
<protein>
    <submittedName>
        <fullName evidence="2">Uncharacterized protein</fullName>
    </submittedName>
</protein>
<evidence type="ECO:0000256" key="1">
    <source>
        <dbReference type="SAM" id="Phobius"/>
    </source>
</evidence>
<gene>
    <name evidence="2" type="ORF">COLO4_36499</name>
</gene>
<reference evidence="3" key="1">
    <citation type="submission" date="2013-09" db="EMBL/GenBank/DDBJ databases">
        <title>Corchorus olitorius genome sequencing.</title>
        <authorList>
            <person name="Alam M."/>
            <person name="Haque M.S."/>
            <person name="Islam M.S."/>
            <person name="Emdad E.M."/>
            <person name="Islam M.M."/>
            <person name="Ahmed B."/>
            <person name="Halim A."/>
            <person name="Hossen Q.M.M."/>
            <person name="Hossain M.Z."/>
            <person name="Ahmed R."/>
            <person name="Khan M.M."/>
            <person name="Islam R."/>
            <person name="Rashid M.M."/>
            <person name="Khan S.A."/>
            <person name="Rahman M.S."/>
            <person name="Alam M."/>
            <person name="Yahiya A.S."/>
            <person name="Khan M.S."/>
            <person name="Azam M.S."/>
            <person name="Haque T."/>
            <person name="Lashkar M.Z.H."/>
            <person name="Akhand A.I."/>
            <person name="Morshed G."/>
            <person name="Roy S."/>
            <person name="Uddin K.S."/>
            <person name="Rabeya T."/>
            <person name="Hossain A.S."/>
            <person name="Chowdhury A."/>
            <person name="Snigdha A.R."/>
            <person name="Mortoza M.S."/>
            <person name="Matin S.A."/>
            <person name="Hoque S.M.E."/>
            <person name="Islam M.K."/>
            <person name="Roy D.K."/>
            <person name="Haider R."/>
            <person name="Moosa M.M."/>
            <person name="Elias S.M."/>
            <person name="Hasan A.M."/>
            <person name="Jahan S."/>
            <person name="Shafiuddin M."/>
            <person name="Mahmood N."/>
            <person name="Shommy N.S."/>
        </authorList>
    </citation>
    <scope>NUCLEOTIDE SEQUENCE [LARGE SCALE GENOMIC DNA]</scope>
    <source>
        <strain evidence="3">cv. O-4</strain>
    </source>
</reference>
<proteinExistence type="predicted"/>
<dbReference type="Proteomes" id="UP000187203">
    <property type="component" value="Unassembled WGS sequence"/>
</dbReference>
<evidence type="ECO:0000313" key="2">
    <source>
        <dbReference type="EMBL" id="OMO54412.1"/>
    </source>
</evidence>
<accession>A0A1R3G8J6</accession>
<keyword evidence="1" id="KW-1133">Transmembrane helix</keyword>
<dbReference type="AlphaFoldDB" id="A0A1R3G8J6"/>
<keyword evidence="1" id="KW-0812">Transmembrane</keyword>
<feature type="transmembrane region" description="Helical" evidence="1">
    <location>
        <begin position="6"/>
        <end position="27"/>
    </location>
</feature>
<comment type="caution">
    <text evidence="2">The sequence shown here is derived from an EMBL/GenBank/DDBJ whole genome shotgun (WGS) entry which is preliminary data.</text>
</comment>
<name>A0A1R3G8J6_9ROSI</name>
<keyword evidence="3" id="KW-1185">Reference proteome</keyword>
<sequence length="54" mass="6042">MLLDASDASAFLFTCCPVMFTLLFLIMKPVFEHEEGSLCLISREHAVNLECYAA</sequence>
<organism evidence="2 3">
    <name type="scientific">Corchorus olitorius</name>
    <dbReference type="NCBI Taxonomy" id="93759"/>
    <lineage>
        <taxon>Eukaryota</taxon>
        <taxon>Viridiplantae</taxon>
        <taxon>Streptophyta</taxon>
        <taxon>Embryophyta</taxon>
        <taxon>Tracheophyta</taxon>
        <taxon>Spermatophyta</taxon>
        <taxon>Magnoliopsida</taxon>
        <taxon>eudicotyledons</taxon>
        <taxon>Gunneridae</taxon>
        <taxon>Pentapetalae</taxon>
        <taxon>rosids</taxon>
        <taxon>malvids</taxon>
        <taxon>Malvales</taxon>
        <taxon>Malvaceae</taxon>
        <taxon>Grewioideae</taxon>
        <taxon>Apeibeae</taxon>
        <taxon>Corchorus</taxon>
    </lineage>
</organism>